<feature type="compositionally biased region" description="Polar residues" evidence="1">
    <location>
        <begin position="142"/>
        <end position="151"/>
    </location>
</feature>
<evidence type="ECO:0000313" key="2">
    <source>
        <dbReference type="EMBL" id="CAL7933839.1"/>
    </source>
</evidence>
<feature type="compositionally biased region" description="Basic and acidic residues" evidence="1">
    <location>
        <begin position="152"/>
        <end position="167"/>
    </location>
</feature>
<comment type="caution">
    <text evidence="2">The sequence shown here is derived from an EMBL/GenBank/DDBJ whole genome shotgun (WGS) entry which is preliminary data.</text>
</comment>
<proteinExistence type="predicted"/>
<protein>
    <submittedName>
        <fullName evidence="2">Uncharacterized protein</fullName>
    </submittedName>
</protein>
<accession>A0ABP1N1M2</accession>
<sequence length="283" mass="31850">MLGLIFRGVFLIGILTWYSTSVWKLIDGYFRDQFKSYLEEEYRKNPRMKSDARANTVDNVGRVPTTPRPETTLEPLRDLLEAERAVTCAVEAADNDAARLDGEPRVTGGTSENEAAGGPIDKNAFLGTAVESGLESGESSENGQNSRPSVNQDDRDLERQGDNDRHRSAYAVSKNSRKRIKYRRKPVPTDAARDDTLSNERNVKVTTLTDRSFKSEVRVSDDDDFWEFEEEADGKEPVEGILVSKLPFKPRTDIGDLERVTADEYCPLSLEDEASCDEVFKWP</sequence>
<evidence type="ECO:0000256" key="1">
    <source>
        <dbReference type="SAM" id="MobiDB-lite"/>
    </source>
</evidence>
<keyword evidence="3" id="KW-1185">Reference proteome</keyword>
<feature type="compositionally biased region" description="Basic residues" evidence="1">
    <location>
        <begin position="175"/>
        <end position="186"/>
    </location>
</feature>
<name>A0ABP1N1M2_XYLVO</name>
<gene>
    <name evidence="2" type="ORF">XYLVIOL_LOCUS678</name>
</gene>
<evidence type="ECO:0000313" key="3">
    <source>
        <dbReference type="Proteomes" id="UP001642520"/>
    </source>
</evidence>
<dbReference type="EMBL" id="CAXAJV020001281">
    <property type="protein sequence ID" value="CAL7933839.1"/>
    <property type="molecule type" value="Genomic_DNA"/>
</dbReference>
<organism evidence="2 3">
    <name type="scientific">Xylocopa violacea</name>
    <name type="common">Violet carpenter bee</name>
    <name type="synonym">Apis violacea</name>
    <dbReference type="NCBI Taxonomy" id="135666"/>
    <lineage>
        <taxon>Eukaryota</taxon>
        <taxon>Metazoa</taxon>
        <taxon>Ecdysozoa</taxon>
        <taxon>Arthropoda</taxon>
        <taxon>Hexapoda</taxon>
        <taxon>Insecta</taxon>
        <taxon>Pterygota</taxon>
        <taxon>Neoptera</taxon>
        <taxon>Endopterygota</taxon>
        <taxon>Hymenoptera</taxon>
        <taxon>Apocrita</taxon>
        <taxon>Aculeata</taxon>
        <taxon>Apoidea</taxon>
        <taxon>Anthophila</taxon>
        <taxon>Apidae</taxon>
        <taxon>Xylocopa</taxon>
        <taxon>Xylocopa</taxon>
    </lineage>
</organism>
<feature type="region of interest" description="Disordered" evidence="1">
    <location>
        <begin position="95"/>
        <end position="198"/>
    </location>
</feature>
<dbReference type="Proteomes" id="UP001642520">
    <property type="component" value="Unassembled WGS sequence"/>
</dbReference>
<feature type="compositionally biased region" description="Low complexity" evidence="1">
    <location>
        <begin position="131"/>
        <end position="141"/>
    </location>
</feature>
<reference evidence="2 3" key="1">
    <citation type="submission" date="2024-08" db="EMBL/GenBank/DDBJ databases">
        <authorList>
            <person name="Will J Nash"/>
            <person name="Angela Man"/>
            <person name="Seanna McTaggart"/>
            <person name="Kendall Baker"/>
            <person name="Tom Barker"/>
            <person name="Leah Catchpole"/>
            <person name="Alex Durrant"/>
            <person name="Karim Gharbi"/>
            <person name="Naomi Irish"/>
            <person name="Gemy Kaithakottil"/>
            <person name="Debby Ku"/>
            <person name="Aaliyah Providence"/>
            <person name="Felix Shaw"/>
            <person name="David Swarbreck"/>
            <person name="Chris Watkins"/>
            <person name="Ann M. McCartney"/>
            <person name="Giulio Formenti"/>
            <person name="Alice Mouton"/>
            <person name="Noel Vella"/>
            <person name="Bjorn M von Reumont"/>
            <person name="Adriana Vella"/>
            <person name="Wilfried Haerty"/>
        </authorList>
    </citation>
    <scope>NUCLEOTIDE SEQUENCE [LARGE SCALE GENOMIC DNA]</scope>
</reference>